<feature type="domain" description="Suppressor of fused-like" evidence="1">
    <location>
        <begin position="36"/>
        <end position="168"/>
    </location>
</feature>
<keyword evidence="3" id="KW-1185">Reference proteome</keyword>
<dbReference type="InterPro" id="IPR020941">
    <property type="entry name" value="SUFU-like_domain"/>
</dbReference>
<dbReference type="Pfam" id="PF05076">
    <property type="entry name" value="SUFU"/>
    <property type="match status" value="1"/>
</dbReference>
<name>A0A8J4EDQ8_9ACTN</name>
<protein>
    <recommendedName>
        <fullName evidence="1">Suppressor of fused-like domain-containing protein</fullName>
    </recommendedName>
</protein>
<proteinExistence type="predicted"/>
<dbReference type="EMBL" id="BOPH01000091">
    <property type="protein sequence ID" value="GIJ71815.1"/>
    <property type="molecule type" value="Genomic_DNA"/>
</dbReference>
<comment type="caution">
    <text evidence="2">The sequence shown here is derived from an EMBL/GenBank/DDBJ whole genome shotgun (WGS) entry which is preliminary data.</text>
</comment>
<evidence type="ECO:0000313" key="2">
    <source>
        <dbReference type="EMBL" id="GIJ71815.1"/>
    </source>
</evidence>
<evidence type="ECO:0000259" key="1">
    <source>
        <dbReference type="Pfam" id="PF05076"/>
    </source>
</evidence>
<dbReference type="RefSeq" id="WP_203931683.1">
    <property type="nucleotide sequence ID" value="NZ_BOPH01000091.1"/>
</dbReference>
<reference evidence="2" key="1">
    <citation type="submission" date="2021-01" db="EMBL/GenBank/DDBJ databases">
        <title>Whole genome shotgun sequence of Virgisporangium ochraceum NBRC 16418.</title>
        <authorList>
            <person name="Komaki H."/>
            <person name="Tamura T."/>
        </authorList>
    </citation>
    <scope>NUCLEOTIDE SEQUENCE</scope>
    <source>
        <strain evidence="2">NBRC 16418</strain>
    </source>
</reference>
<organism evidence="2 3">
    <name type="scientific">Virgisporangium ochraceum</name>
    <dbReference type="NCBI Taxonomy" id="65505"/>
    <lineage>
        <taxon>Bacteria</taxon>
        <taxon>Bacillati</taxon>
        <taxon>Actinomycetota</taxon>
        <taxon>Actinomycetes</taxon>
        <taxon>Micromonosporales</taxon>
        <taxon>Micromonosporaceae</taxon>
        <taxon>Virgisporangium</taxon>
    </lineage>
</organism>
<evidence type="ECO:0000313" key="3">
    <source>
        <dbReference type="Proteomes" id="UP000635606"/>
    </source>
</evidence>
<dbReference type="Proteomes" id="UP000635606">
    <property type="component" value="Unassembled WGS sequence"/>
</dbReference>
<dbReference type="AlphaFoldDB" id="A0A8J4EDQ8"/>
<accession>A0A8J4EDQ8</accession>
<gene>
    <name evidence="2" type="ORF">Voc01_067320</name>
</gene>
<sequence>MAAPAVLREVFNAHRAAWGDEDDGITFDDGPAPVGRLDVLVYRPTAGTPMTSFTTIGMAVEPMPVGPGPGGGRRAELQFARRGPLSREDERAVAGQLANLAVHPLVTGDAIDWGHMIGLNRDFPTLPGCAAVLVSGPLTMSGRDYIRTSDGAVRILNVVPITEAERSVGRTLPPIEFVQRLIAETDIFAPRDHPVPG</sequence>